<gene>
    <name evidence="5" type="primary">gins4</name>
    <name evidence="5" type="ORF">PPL_07534</name>
</gene>
<dbReference type="CDD" id="cd11711">
    <property type="entry name" value="GINS_A_Sld5"/>
    <property type="match status" value="1"/>
</dbReference>
<dbReference type="RefSeq" id="XP_020431604.1">
    <property type="nucleotide sequence ID" value="XM_020578369.1"/>
</dbReference>
<dbReference type="Proteomes" id="UP000001396">
    <property type="component" value="Unassembled WGS sequence"/>
</dbReference>
<organism evidence="5 6">
    <name type="scientific">Heterostelium pallidum (strain ATCC 26659 / Pp 5 / PN500)</name>
    <name type="common">Cellular slime mold</name>
    <name type="synonym">Polysphondylium pallidum</name>
    <dbReference type="NCBI Taxonomy" id="670386"/>
    <lineage>
        <taxon>Eukaryota</taxon>
        <taxon>Amoebozoa</taxon>
        <taxon>Evosea</taxon>
        <taxon>Eumycetozoa</taxon>
        <taxon>Dictyostelia</taxon>
        <taxon>Acytosteliales</taxon>
        <taxon>Acytosteliaceae</taxon>
        <taxon>Heterostelium</taxon>
    </lineage>
</organism>
<dbReference type="EMBL" id="ADBJ01000034">
    <property type="protein sequence ID" value="EFA79483.1"/>
    <property type="molecule type" value="Genomic_DNA"/>
</dbReference>
<dbReference type="Gene3D" id="1.20.58.1030">
    <property type="match status" value="1"/>
</dbReference>
<keyword evidence="6" id="KW-1185">Reference proteome</keyword>
<dbReference type="InterPro" id="IPR036224">
    <property type="entry name" value="GINS_bundle-like_dom_sf"/>
</dbReference>
<dbReference type="PANTHER" id="PTHR21206">
    <property type="entry name" value="SLD5 PROTEIN"/>
    <property type="match status" value="1"/>
</dbReference>
<dbReference type="InterPro" id="IPR008591">
    <property type="entry name" value="GINS_Sld5"/>
</dbReference>
<evidence type="ECO:0000256" key="2">
    <source>
        <dbReference type="ARBA" id="ARBA00022705"/>
    </source>
</evidence>
<evidence type="ECO:0000256" key="3">
    <source>
        <dbReference type="ARBA" id="ARBA00023242"/>
    </source>
</evidence>
<evidence type="ECO:0000256" key="1">
    <source>
        <dbReference type="ARBA" id="ARBA00004123"/>
    </source>
</evidence>
<name>D3BG83_HETP5</name>
<protein>
    <submittedName>
        <fullName evidence="5">GINS complex subunit 4</fullName>
    </submittedName>
</protein>
<accession>D3BG83</accession>
<dbReference type="STRING" id="670386.D3BG83"/>
<evidence type="ECO:0000259" key="4">
    <source>
        <dbReference type="Pfam" id="PF05916"/>
    </source>
</evidence>
<proteinExistence type="predicted"/>
<feature type="domain" description="GINS subunit" evidence="4">
    <location>
        <begin position="48"/>
        <end position="90"/>
    </location>
</feature>
<dbReference type="Pfam" id="PF05916">
    <property type="entry name" value="Sld5"/>
    <property type="match status" value="1"/>
</dbReference>
<dbReference type="GO" id="GO:0006261">
    <property type="term" value="P:DNA-templated DNA replication"/>
    <property type="evidence" value="ECO:0007669"/>
    <property type="project" value="InterPro"/>
</dbReference>
<dbReference type="AlphaFoldDB" id="D3BG83"/>
<sequence length="149" mass="17726">MNVLDENILIEVNKLQKLKQSWINEKSTPDILPYRRELVSDIMEEIQTKEELCTSDIKNPAMQFTANIYEMEIERLKYLIKSYLRTRLQKKLFIDQSPFVDGFIFCSPAENIGTVQMDEYLYLFISGKRSMILYSQYINNLLLHIHSYQ</sequence>
<dbReference type="GO" id="GO:0000811">
    <property type="term" value="C:GINS complex"/>
    <property type="evidence" value="ECO:0007669"/>
    <property type="project" value="TreeGrafter"/>
</dbReference>
<dbReference type="GO" id="GO:0000727">
    <property type="term" value="P:double-strand break repair via break-induced replication"/>
    <property type="evidence" value="ECO:0007669"/>
    <property type="project" value="TreeGrafter"/>
</dbReference>
<evidence type="ECO:0000313" key="5">
    <source>
        <dbReference type="EMBL" id="EFA79483.1"/>
    </source>
</evidence>
<dbReference type="SUPFAM" id="SSF158573">
    <property type="entry name" value="GINS helical bundle-like"/>
    <property type="match status" value="1"/>
</dbReference>
<keyword evidence="3" id="KW-0539">Nucleus</keyword>
<dbReference type="PANTHER" id="PTHR21206:SF0">
    <property type="entry name" value="DNA REPLICATION COMPLEX GINS PROTEIN SLD5"/>
    <property type="match status" value="1"/>
</dbReference>
<reference evidence="5 6" key="1">
    <citation type="journal article" date="2011" name="Genome Res.">
        <title>Phylogeny-wide analysis of social amoeba genomes highlights ancient origins for complex intercellular communication.</title>
        <authorList>
            <person name="Heidel A.J."/>
            <person name="Lawal H.M."/>
            <person name="Felder M."/>
            <person name="Schilde C."/>
            <person name="Helps N.R."/>
            <person name="Tunggal B."/>
            <person name="Rivero F."/>
            <person name="John U."/>
            <person name="Schleicher M."/>
            <person name="Eichinger L."/>
            <person name="Platzer M."/>
            <person name="Noegel A.A."/>
            <person name="Schaap P."/>
            <person name="Gloeckner G."/>
        </authorList>
    </citation>
    <scope>NUCLEOTIDE SEQUENCE [LARGE SCALE GENOMIC DNA]</scope>
    <source>
        <strain evidence="6">ATCC 26659 / Pp 5 / PN500</strain>
    </source>
</reference>
<dbReference type="GeneID" id="31363015"/>
<evidence type="ECO:0000313" key="6">
    <source>
        <dbReference type="Proteomes" id="UP000001396"/>
    </source>
</evidence>
<comment type="subcellular location">
    <subcellularLocation>
        <location evidence="1">Nucleus</location>
    </subcellularLocation>
</comment>
<dbReference type="InterPro" id="IPR021151">
    <property type="entry name" value="GINS_A"/>
</dbReference>
<comment type="caution">
    <text evidence="5">The sequence shown here is derived from an EMBL/GenBank/DDBJ whole genome shotgun (WGS) entry which is preliminary data.</text>
</comment>
<keyword evidence="2" id="KW-0235">DNA replication</keyword>
<dbReference type="InterPro" id="IPR038749">
    <property type="entry name" value="Sld5_GINS_A"/>
</dbReference>
<dbReference type="InParanoid" id="D3BG83"/>